<feature type="signal peptide" evidence="1">
    <location>
        <begin position="1"/>
        <end position="24"/>
    </location>
</feature>
<dbReference type="RefSeq" id="XP_007834391.1">
    <property type="nucleotide sequence ID" value="XM_007836200.1"/>
</dbReference>
<dbReference type="GeneID" id="19272632"/>
<reference evidence="4" key="1">
    <citation type="journal article" date="2015" name="BMC Genomics">
        <title>Genomic and transcriptomic analysis of the endophytic fungus Pestalotiopsis fici reveals its lifestyle and high potential for synthesis of natural products.</title>
        <authorList>
            <person name="Wang X."/>
            <person name="Zhang X."/>
            <person name="Liu L."/>
            <person name="Xiang M."/>
            <person name="Wang W."/>
            <person name="Sun X."/>
            <person name="Che Y."/>
            <person name="Guo L."/>
            <person name="Liu G."/>
            <person name="Guo L."/>
            <person name="Wang C."/>
            <person name="Yin W.B."/>
            <person name="Stadler M."/>
            <person name="Zhang X."/>
            <person name="Liu X."/>
        </authorList>
    </citation>
    <scope>NUCLEOTIDE SEQUENCE [LARGE SCALE GENOMIC DNA]</scope>
    <source>
        <strain evidence="4">W106-1 / CGMCC3.15140</strain>
    </source>
</reference>
<dbReference type="AlphaFoldDB" id="W3X1Y6"/>
<gene>
    <name evidence="3" type="ORF">PFICI_07619</name>
</gene>
<dbReference type="EMBL" id="KI912113">
    <property type="protein sequence ID" value="ETS80090.1"/>
    <property type="molecule type" value="Genomic_DNA"/>
</dbReference>
<keyword evidence="1" id="KW-0732">Signal</keyword>
<evidence type="ECO:0000256" key="1">
    <source>
        <dbReference type="SAM" id="SignalP"/>
    </source>
</evidence>
<evidence type="ECO:0000313" key="4">
    <source>
        <dbReference type="Proteomes" id="UP000030651"/>
    </source>
</evidence>
<evidence type="ECO:0000259" key="2">
    <source>
        <dbReference type="Pfam" id="PF01476"/>
    </source>
</evidence>
<dbReference type="Proteomes" id="UP000030651">
    <property type="component" value="Unassembled WGS sequence"/>
</dbReference>
<name>W3X1Y6_PESFW</name>
<accession>W3X1Y6</accession>
<dbReference type="OrthoDB" id="2107166at2759"/>
<keyword evidence="4" id="KW-1185">Reference proteome</keyword>
<evidence type="ECO:0000313" key="3">
    <source>
        <dbReference type="EMBL" id="ETS80090.1"/>
    </source>
</evidence>
<dbReference type="eggNOG" id="ENOG502SM14">
    <property type="taxonomic scope" value="Eukaryota"/>
</dbReference>
<feature type="chain" id="PRO_5004835680" description="LysM domain-containing protein" evidence="1">
    <location>
        <begin position="25"/>
        <end position="247"/>
    </location>
</feature>
<organism evidence="3 4">
    <name type="scientific">Pestalotiopsis fici (strain W106-1 / CGMCC3.15140)</name>
    <dbReference type="NCBI Taxonomy" id="1229662"/>
    <lineage>
        <taxon>Eukaryota</taxon>
        <taxon>Fungi</taxon>
        <taxon>Dikarya</taxon>
        <taxon>Ascomycota</taxon>
        <taxon>Pezizomycotina</taxon>
        <taxon>Sordariomycetes</taxon>
        <taxon>Xylariomycetidae</taxon>
        <taxon>Amphisphaeriales</taxon>
        <taxon>Sporocadaceae</taxon>
        <taxon>Pestalotiopsis</taxon>
    </lineage>
</organism>
<dbReference type="Pfam" id="PF01476">
    <property type="entry name" value="LysM"/>
    <property type="match status" value="1"/>
</dbReference>
<dbReference type="Gene3D" id="3.10.350.10">
    <property type="entry name" value="LysM domain"/>
    <property type="match status" value="1"/>
</dbReference>
<dbReference type="KEGG" id="pfy:PFICI_07619"/>
<feature type="domain" description="LysM" evidence="2">
    <location>
        <begin position="116"/>
        <end position="133"/>
    </location>
</feature>
<sequence length="247" mass="26133">MHGRPSILATVAAAALTCATVVNADCDPTSLNTTSFNYVNDIANQTVYEMAVKFNRGVCDIGRANLMVDVSVVPNVGQTIIIPGEVCDPDWTTCVIDGPGTNDCLIGGPRLYYTLNGDTLWKIAGRLNMTLDAVQCGGNGCNTNTTCTNGICPGGGGAQYSANETIPAGKFIKIPMCYPSTCEIEPYSFSSGVYKDLADEYGSTVGQIQMLSPTYNYSYIANEGGTAPPIGLPKNCRLLSSNYTILD</sequence>
<proteinExistence type="predicted"/>
<protein>
    <recommendedName>
        <fullName evidence="2">LysM domain-containing protein</fullName>
    </recommendedName>
</protein>
<dbReference type="InParanoid" id="W3X1Y6"/>
<dbReference type="InterPro" id="IPR036779">
    <property type="entry name" value="LysM_dom_sf"/>
</dbReference>
<dbReference type="HOGENOM" id="CLU_076125_1_0_1"/>
<dbReference type="InterPro" id="IPR018392">
    <property type="entry name" value="LysM"/>
</dbReference>